<evidence type="ECO:0000313" key="2">
    <source>
        <dbReference type="EMBL" id="JAD34861.1"/>
    </source>
</evidence>
<organism evidence="2">
    <name type="scientific">Arundo donax</name>
    <name type="common">Giant reed</name>
    <name type="synonym">Donax arundinaceus</name>
    <dbReference type="NCBI Taxonomy" id="35708"/>
    <lineage>
        <taxon>Eukaryota</taxon>
        <taxon>Viridiplantae</taxon>
        <taxon>Streptophyta</taxon>
        <taxon>Embryophyta</taxon>
        <taxon>Tracheophyta</taxon>
        <taxon>Spermatophyta</taxon>
        <taxon>Magnoliopsida</taxon>
        <taxon>Liliopsida</taxon>
        <taxon>Poales</taxon>
        <taxon>Poaceae</taxon>
        <taxon>PACMAD clade</taxon>
        <taxon>Arundinoideae</taxon>
        <taxon>Arundineae</taxon>
        <taxon>Arundo</taxon>
    </lineage>
</organism>
<proteinExistence type="predicted"/>
<name>A0A0A8Z7S8_ARUDO</name>
<sequence>MGGIGGSATTKGGHGGRGCSNGRGGGVRPWWPGLQ</sequence>
<feature type="compositionally biased region" description="Gly residues" evidence="1">
    <location>
        <begin position="1"/>
        <end position="27"/>
    </location>
</feature>
<reference evidence="2" key="2">
    <citation type="journal article" date="2015" name="Data Brief">
        <title>Shoot transcriptome of the giant reed, Arundo donax.</title>
        <authorList>
            <person name="Barrero R.A."/>
            <person name="Guerrero F.D."/>
            <person name="Moolhuijzen P."/>
            <person name="Goolsby J.A."/>
            <person name="Tidwell J."/>
            <person name="Bellgard S.E."/>
            <person name="Bellgard M.I."/>
        </authorList>
    </citation>
    <scope>NUCLEOTIDE SEQUENCE</scope>
    <source>
        <tissue evidence="2">Shoot tissue taken approximately 20 cm above the soil surface</tissue>
    </source>
</reference>
<dbReference type="AlphaFoldDB" id="A0A0A8Z7S8"/>
<protein>
    <submittedName>
        <fullName evidence="2">Uncharacterized protein</fullName>
    </submittedName>
</protein>
<accession>A0A0A8Z7S8</accession>
<evidence type="ECO:0000256" key="1">
    <source>
        <dbReference type="SAM" id="MobiDB-lite"/>
    </source>
</evidence>
<dbReference type="EMBL" id="GBRH01263034">
    <property type="protein sequence ID" value="JAD34861.1"/>
    <property type="molecule type" value="Transcribed_RNA"/>
</dbReference>
<reference evidence="2" key="1">
    <citation type="submission" date="2014-09" db="EMBL/GenBank/DDBJ databases">
        <authorList>
            <person name="Magalhaes I.L.F."/>
            <person name="Oliveira U."/>
            <person name="Santos F.R."/>
            <person name="Vidigal T.H.D.A."/>
            <person name="Brescovit A.D."/>
            <person name="Santos A.J."/>
        </authorList>
    </citation>
    <scope>NUCLEOTIDE SEQUENCE</scope>
    <source>
        <tissue evidence="2">Shoot tissue taken approximately 20 cm above the soil surface</tissue>
    </source>
</reference>
<feature type="region of interest" description="Disordered" evidence="1">
    <location>
        <begin position="1"/>
        <end position="35"/>
    </location>
</feature>